<sequence>MGKINVNFRGDVYMADISISDFKISKAESPWEKITIKGFGDTELIVSIEDLTLIGPNLGSATYCLKTYTGDIKNKKGTQ</sequence>
<comment type="caution">
    <text evidence="1">The sequence shown here is derived from an EMBL/GenBank/DDBJ whole genome shotgun (WGS) entry which is preliminary data.</text>
</comment>
<reference evidence="1 2" key="1">
    <citation type="journal article" date="2017" name="ISME J.">
        <title>Potential for microbial H2 and metal transformations associated with novel bacteria and archaea in deep terrestrial subsurface sediments.</title>
        <authorList>
            <person name="Hernsdorf A.W."/>
            <person name="Amano Y."/>
            <person name="Miyakawa K."/>
            <person name="Ise K."/>
            <person name="Suzuki Y."/>
            <person name="Anantharaman K."/>
            <person name="Probst A."/>
            <person name="Burstein D."/>
            <person name="Thomas B.C."/>
            <person name="Banfield J.F."/>
        </authorList>
    </citation>
    <scope>NUCLEOTIDE SEQUENCE [LARGE SCALE GENOMIC DNA]</scope>
    <source>
        <strain evidence="1">HGW-Falkowbacteria-1</strain>
    </source>
</reference>
<dbReference type="EMBL" id="PHAI01000002">
    <property type="protein sequence ID" value="PKM91407.1"/>
    <property type="molecule type" value="Genomic_DNA"/>
</dbReference>
<protein>
    <submittedName>
        <fullName evidence="1">Uncharacterized protein</fullName>
    </submittedName>
</protein>
<dbReference type="AlphaFoldDB" id="A0A2N2E9L5"/>
<evidence type="ECO:0000313" key="1">
    <source>
        <dbReference type="EMBL" id="PKM91407.1"/>
    </source>
</evidence>
<organism evidence="1 2">
    <name type="scientific">Candidatus Falkowbacteria bacterium HGW-Falkowbacteria-1</name>
    <dbReference type="NCBI Taxonomy" id="2013768"/>
    <lineage>
        <taxon>Bacteria</taxon>
        <taxon>Candidatus Falkowiibacteriota</taxon>
    </lineage>
</organism>
<accession>A0A2N2E9L5</accession>
<name>A0A2N2E9L5_9BACT</name>
<dbReference type="Proteomes" id="UP000233517">
    <property type="component" value="Unassembled WGS sequence"/>
</dbReference>
<gene>
    <name evidence="1" type="ORF">CVU82_02315</name>
</gene>
<evidence type="ECO:0000313" key="2">
    <source>
        <dbReference type="Proteomes" id="UP000233517"/>
    </source>
</evidence>
<proteinExistence type="predicted"/>